<feature type="compositionally biased region" description="Basic and acidic residues" evidence="5">
    <location>
        <begin position="510"/>
        <end position="522"/>
    </location>
</feature>
<feature type="compositionally biased region" description="Polar residues" evidence="5">
    <location>
        <begin position="1947"/>
        <end position="2023"/>
    </location>
</feature>
<dbReference type="Gene3D" id="2.30.30.140">
    <property type="match status" value="1"/>
</dbReference>
<feature type="compositionally biased region" description="Low complexity" evidence="5">
    <location>
        <begin position="106"/>
        <end position="120"/>
    </location>
</feature>
<dbReference type="InterPro" id="IPR044820">
    <property type="entry name" value="AGD14-like"/>
</dbReference>
<feature type="compositionally biased region" description="Polar residues" evidence="5">
    <location>
        <begin position="210"/>
        <end position="219"/>
    </location>
</feature>
<evidence type="ECO:0000313" key="7">
    <source>
        <dbReference type="EMBL" id="RXH91985.1"/>
    </source>
</evidence>
<dbReference type="PRINTS" id="PR00405">
    <property type="entry name" value="REVINTRACTNG"/>
</dbReference>
<dbReference type="InterPro" id="IPR038508">
    <property type="entry name" value="ArfGAP_dom_sf"/>
</dbReference>
<dbReference type="Pfam" id="PF01412">
    <property type="entry name" value="ArfGap"/>
    <property type="match status" value="1"/>
</dbReference>
<dbReference type="Proteomes" id="UP000290289">
    <property type="component" value="Chromosome 8"/>
</dbReference>
<evidence type="ECO:0000256" key="3">
    <source>
        <dbReference type="ARBA" id="ARBA00022833"/>
    </source>
</evidence>
<feature type="region of interest" description="Disordered" evidence="5">
    <location>
        <begin position="975"/>
        <end position="1009"/>
    </location>
</feature>
<feature type="region of interest" description="Disordered" evidence="5">
    <location>
        <begin position="1027"/>
        <end position="1070"/>
    </location>
</feature>
<organism evidence="7 8">
    <name type="scientific">Malus domestica</name>
    <name type="common">Apple</name>
    <name type="synonym">Pyrus malus</name>
    <dbReference type="NCBI Taxonomy" id="3750"/>
    <lineage>
        <taxon>Eukaryota</taxon>
        <taxon>Viridiplantae</taxon>
        <taxon>Streptophyta</taxon>
        <taxon>Embryophyta</taxon>
        <taxon>Tracheophyta</taxon>
        <taxon>Spermatophyta</taxon>
        <taxon>Magnoliopsida</taxon>
        <taxon>eudicotyledons</taxon>
        <taxon>Gunneridae</taxon>
        <taxon>Pentapetalae</taxon>
        <taxon>rosids</taxon>
        <taxon>fabids</taxon>
        <taxon>Rosales</taxon>
        <taxon>Rosaceae</taxon>
        <taxon>Amygdaloideae</taxon>
        <taxon>Maleae</taxon>
        <taxon>Malus</taxon>
    </lineage>
</organism>
<protein>
    <recommendedName>
        <fullName evidence="6">Arf-GAP domain-containing protein</fullName>
    </recommendedName>
</protein>
<reference evidence="7 8" key="1">
    <citation type="submission" date="2018-10" db="EMBL/GenBank/DDBJ databases">
        <title>A high-quality apple genome assembly.</title>
        <authorList>
            <person name="Hu J."/>
        </authorList>
    </citation>
    <scope>NUCLEOTIDE SEQUENCE [LARGE SCALE GENOMIC DNA]</scope>
    <source>
        <strain evidence="8">cv. HFTH1</strain>
        <tissue evidence="7">Young leaf</tissue>
    </source>
</reference>
<dbReference type="SMART" id="SM00333">
    <property type="entry name" value="TUDOR"/>
    <property type="match status" value="1"/>
</dbReference>
<feature type="region of interest" description="Disordered" evidence="5">
    <location>
        <begin position="1811"/>
        <end position="1862"/>
    </location>
</feature>
<feature type="region of interest" description="Disordered" evidence="5">
    <location>
        <begin position="483"/>
        <end position="558"/>
    </location>
</feature>
<feature type="compositionally biased region" description="Basic residues" evidence="5">
    <location>
        <begin position="223"/>
        <end position="233"/>
    </location>
</feature>
<feature type="region of interest" description="Disordered" evidence="5">
    <location>
        <begin position="2344"/>
        <end position="2377"/>
    </location>
</feature>
<dbReference type="Pfam" id="PF10513">
    <property type="entry name" value="EPL1"/>
    <property type="match status" value="1"/>
</dbReference>
<gene>
    <name evidence="7" type="ORF">DVH24_021008</name>
</gene>
<feature type="region of interest" description="Disordered" evidence="5">
    <location>
        <begin position="2157"/>
        <end position="2184"/>
    </location>
</feature>
<evidence type="ECO:0000256" key="1">
    <source>
        <dbReference type="ARBA" id="ARBA00022723"/>
    </source>
</evidence>
<evidence type="ECO:0000259" key="6">
    <source>
        <dbReference type="PROSITE" id="PS50115"/>
    </source>
</evidence>
<dbReference type="InterPro" id="IPR002999">
    <property type="entry name" value="Tudor"/>
</dbReference>
<keyword evidence="3" id="KW-0862">Zinc</keyword>
<feature type="compositionally biased region" description="Polar residues" evidence="5">
    <location>
        <begin position="315"/>
        <end position="326"/>
    </location>
</feature>
<feature type="compositionally biased region" description="Basic and acidic residues" evidence="5">
    <location>
        <begin position="1841"/>
        <end position="1850"/>
    </location>
</feature>
<dbReference type="CDD" id="cd20404">
    <property type="entry name" value="Tudor_Agenet_AtEML-like"/>
    <property type="match status" value="1"/>
</dbReference>
<feature type="compositionally biased region" description="Polar residues" evidence="5">
    <location>
        <begin position="2344"/>
        <end position="2367"/>
    </location>
</feature>
<feature type="compositionally biased region" description="Basic residues" evidence="5">
    <location>
        <begin position="442"/>
        <end position="452"/>
    </location>
</feature>
<dbReference type="InterPro" id="IPR019542">
    <property type="entry name" value="Enhancer_polycomb-like_N"/>
</dbReference>
<dbReference type="CDD" id="cd08838">
    <property type="entry name" value="ArfGap_AGFG"/>
    <property type="match status" value="1"/>
</dbReference>
<dbReference type="Gene3D" id="1.10.220.150">
    <property type="entry name" value="Arf GTPase activating protein"/>
    <property type="match status" value="1"/>
</dbReference>
<feature type="compositionally biased region" description="Basic and acidic residues" evidence="5">
    <location>
        <begin position="234"/>
        <end position="246"/>
    </location>
</feature>
<evidence type="ECO:0000256" key="4">
    <source>
        <dbReference type="PROSITE-ProRule" id="PRU00288"/>
    </source>
</evidence>
<evidence type="ECO:0000256" key="5">
    <source>
        <dbReference type="SAM" id="MobiDB-lite"/>
    </source>
</evidence>
<dbReference type="SUPFAM" id="SSF57863">
    <property type="entry name" value="ArfGap/RecO-like zinc finger"/>
    <property type="match status" value="1"/>
</dbReference>
<feature type="compositionally biased region" description="Basic and acidic residues" evidence="5">
    <location>
        <begin position="12"/>
        <end position="21"/>
    </location>
</feature>
<dbReference type="EMBL" id="RDQH01000334">
    <property type="protein sequence ID" value="RXH91985.1"/>
    <property type="molecule type" value="Genomic_DNA"/>
</dbReference>
<keyword evidence="1" id="KW-0479">Metal-binding</keyword>
<dbReference type="GO" id="GO:0008270">
    <property type="term" value="F:zinc ion binding"/>
    <property type="evidence" value="ECO:0007669"/>
    <property type="project" value="UniProtKB-KW"/>
</dbReference>
<evidence type="ECO:0000313" key="8">
    <source>
        <dbReference type="Proteomes" id="UP000290289"/>
    </source>
</evidence>
<dbReference type="PANTHER" id="PTHR46085">
    <property type="entry name" value="ARFGAP/RECO-RELATED"/>
    <property type="match status" value="1"/>
</dbReference>
<feature type="region of interest" description="Disordered" evidence="5">
    <location>
        <begin position="166"/>
        <end position="268"/>
    </location>
</feature>
<feature type="region of interest" description="Disordered" evidence="5">
    <location>
        <begin position="1894"/>
        <end position="2033"/>
    </location>
</feature>
<dbReference type="InterPro" id="IPR001164">
    <property type="entry name" value="ArfGAP_dom"/>
</dbReference>
<feature type="compositionally biased region" description="Polar residues" evidence="5">
    <location>
        <begin position="2048"/>
        <end position="2072"/>
    </location>
</feature>
<comment type="caution">
    <text evidence="7">The sequence shown here is derived from an EMBL/GenBank/DDBJ whole genome shotgun (WGS) entry which is preliminary data.</text>
</comment>
<feature type="compositionally biased region" description="Polar residues" evidence="5">
    <location>
        <begin position="1027"/>
        <end position="1045"/>
    </location>
</feature>
<feature type="compositionally biased region" description="Basic and acidic residues" evidence="5">
    <location>
        <begin position="1916"/>
        <end position="1926"/>
    </location>
</feature>
<dbReference type="PANTHER" id="PTHR46085:SF16">
    <property type="entry name" value="ARFGAP_RECO-LIKE ZINC FINGER DOMAIN-CONTAINING PROTEIN"/>
    <property type="match status" value="1"/>
</dbReference>
<dbReference type="InterPro" id="IPR037278">
    <property type="entry name" value="ARFGAP/RecO"/>
</dbReference>
<feature type="compositionally biased region" description="Basic residues" evidence="5">
    <location>
        <begin position="523"/>
        <end position="532"/>
    </location>
</feature>
<feature type="domain" description="Arf-GAP" evidence="6">
    <location>
        <begin position="1676"/>
        <end position="1794"/>
    </location>
</feature>
<dbReference type="GO" id="GO:0005096">
    <property type="term" value="F:GTPase activator activity"/>
    <property type="evidence" value="ECO:0007669"/>
    <property type="project" value="InterPro"/>
</dbReference>
<dbReference type="SMART" id="SM00105">
    <property type="entry name" value="ArfGap"/>
    <property type="match status" value="1"/>
</dbReference>
<sequence length="2377" mass="265039">MENRVGNSHGTEIPEKSRSLDLKSLYKSRSRKDVENKSLKRKVSAGDGDENRGKTKKSKKEASLSSLKNVNTSSKKSLDKVYHSGLNSGSHDPESWKSGSSDRLDSSSGLNGVSSLSLNNKVIQIPRRKRGFLVRKKFDGGQAPKLPDESAGKAGVIDQTHQIAKLNGDDLGTQSESLKVKQKKGRHDFKENINNELNSAPHAKKEDVPTSHSAVSNGDSSLKKSRRNRRKRKELAPDSKSSEKEAGPLVDSSMKKGHDLQEDDEENLEQNAARMLSSRFDPSCTGFSSNNKASANGLSFLLSSGQDFDSHRSKSISGSESTSVDNSGRVLRPRKQHNEKGHSRKRRHFYEVFFGNLDAYWVLNRRIKVFWPLDQSWYYGLINDYDKEKKLHHVKYDDRDEEWVDLQNERFKLLLLPSEVPGRTERKKSKVRNRSPDERKGDKKCRKEKKKRELTSEDDSGIGSYIDTEPIISWLARSTGRVKSPSCAVKKQKTSGLSLKPVPPLSDEDATLHESLGDSSFKRDKKNSRHPGRSSDDVMQEKPTSQGSTGSKDSKMPIVYVRRRLRKNESELSHTSKDDHDSASKLGSLYDFLGSLDANGPLWSIDDAGLLKLTPPRIEPGRVTFELGLPVHSIINDSFRVEFWLFRATMLRRYGAVVISWPKVYLEMLFVDNVVGLRFLLFEGCLKQAVAFVFLVLSLFHQPNEQGKFIDFQLPATSIRFKFSSVQHLGKQLVFAFYNFSEVKNSKWKYLDSKLTSHCLLTKKLPPSECTYDSIKALQNGRNQSPFMSLCGNSSFVKGTRIRPRQGINFKGSFRESISVNSSDSTSRDDELCRKLPPLALSFAAAPTFFISLHLKLLMENCVANICFRDRDSVEHVENCDNMLAVDWSVVEDFINGGSKITPEKNLKAAPSNATSDGSCAKPDADNAISLCHGARTKSSQHFQNGSLDVSVSSDGTGVLEKTGTDKVVQLKALQSHHPESDQCSLSPRPLVGRDKSDTDSQSFPNGLTVEIPSFDRYEKPVDREVQSAQQPTEFSWNMSGSIIPSPNPTAPRSTGHRNRNSSSLGHLSNSWTDGKADLFHNGFGSGPKKPRTQVSYTLPYGGFDFSSKQRNLQKGLSHKRIRRANNEKRSSDASRGSQRNLELLSCETNVLVNGTDRGWRECGAHVVLELFDHNEWKLAVKISGTTKYSYKAHQFLQPGTTNRYTHAMMWKGGKDWNWGLEFPDRSQWALFREMHEECYNRNIRSASVKNIPIPGVRLIEESDDNSIEISFLRSSAKYFRQIETDVEMALDPSRVLYDMDSDDEQWILKFQNSSEVHNSSSTEIDEEMFEKTMDMFEKAAYDQQCDEFTSEEIEELMAGAGVGPMDVILSIYEHWLQKRQRKGMPLIRHLQPPSWERYQQEVKEWEQAMIKTNTTLPNGCYGKPASVEKPPMFAFCLKPRGLEVPNKGSTRSQKKFSLSGHNGGMLGDHDGFHAIGRRSNGFAFSDERLAYPGHNYDSLDDSPLSQTSPGVFSPRDAANILVSNDGFERNHLRRIHRSKSKKFARTVSYVAPQMMSSYSPRVVGNRNEFHRWNADIPDWSSQRYYQPEVSPRHGMGLLDDSDLDEFRLRDASGAAQYAHKMARLKRERARRLFYRADLAIHRAVVSLMTAEAIKTSSEDTSDDEEKGLKEDEKSERTIRSLLKLPENKRCINCNSLGPQYVCTTFLTFVCTKCSGVHREFTHRVKSVSMAKFNAEEVSALQAGGNERARQIYFKEWDPQYHSYPDAGNLHGLRSFIKHVYVDRKYTGERSVYTGERSVYTGERSIYTSERSGNKLPMLRLSTEESDENQKVGGHRSGSRSFHDDDRLERSNSNSPGGRSLRYYYNERRSPRYSPENSRSGGFIRPPLRFEIVDNRIRGEKRGSSSGESKVQSRTPDNKKTAERSHSPVVPPVKDKLRENVPPPQVGESSTANQKDTDGSAHNQKTKSTGGQDGNATKQNIVSLIDFNTDSEPPHATESQLQQTPPPNEDNNWASFGSSTTEKAPQVPTAVPNADPLESLLFELSTPSSVPVSNASETPHNDGAPSTASINTMPAGGHSPADAGPVQDLAIFGGDTTVKGTDEKQLVLSTQQDQSSISFTADSGSTSHVNFVVGASNGELRNISLAPSIQRSFSIPAEKSSQSILNPAEHTDSGSGAGSQVEMNSSIRKELPADLFTASYSSAPGQASGWHIAPAQGMGYNMQYYPTATPALAIPGPAKPKNPFDLNEEKSLVTSTHFPSMSSLQGALTNAPVPGLMHASSLPTMSQFESNESMTMPSHSPSFANAFSPRAYMGHQLPNNVQFLRPQGVGGFGRDEAAFGSLTTTQQSFQQPSVRYPAPSSSSTLDTFSPMRGNPFG</sequence>
<feature type="compositionally biased region" description="Basic and acidic residues" evidence="5">
    <location>
        <begin position="91"/>
        <end position="105"/>
    </location>
</feature>
<dbReference type="STRING" id="3750.A0A498JAW6"/>
<keyword evidence="2 4" id="KW-0863">Zinc-finger</keyword>
<feature type="compositionally biased region" description="Polar residues" evidence="5">
    <location>
        <begin position="542"/>
        <end position="551"/>
    </location>
</feature>
<feature type="compositionally biased region" description="Polar residues" evidence="5">
    <location>
        <begin position="1061"/>
        <end position="1070"/>
    </location>
</feature>
<feature type="region of interest" description="Disordered" evidence="5">
    <location>
        <begin position="1"/>
        <end position="121"/>
    </location>
</feature>
<dbReference type="PROSITE" id="PS50115">
    <property type="entry name" value="ARFGAP"/>
    <property type="match status" value="1"/>
</dbReference>
<feature type="compositionally biased region" description="Basic and acidic residues" evidence="5">
    <location>
        <begin position="1894"/>
        <end position="1903"/>
    </location>
</feature>
<feature type="region of interest" description="Disordered" evidence="5">
    <location>
        <begin position="2048"/>
        <end position="2085"/>
    </location>
</feature>
<evidence type="ECO:0000256" key="2">
    <source>
        <dbReference type="ARBA" id="ARBA00022771"/>
    </source>
</evidence>
<feature type="region of interest" description="Disordered" evidence="5">
    <location>
        <begin position="311"/>
        <end position="343"/>
    </location>
</feature>
<feature type="compositionally biased region" description="Polar residues" evidence="5">
    <location>
        <begin position="1"/>
        <end position="10"/>
    </location>
</feature>
<keyword evidence="8" id="KW-1185">Reference proteome</keyword>
<dbReference type="FunFam" id="1.10.220.150:FF:000005">
    <property type="entry name" value="Arf-GAP domain and FG repeat-containing protein 1"/>
    <property type="match status" value="1"/>
</dbReference>
<feature type="region of interest" description="Disordered" evidence="5">
    <location>
        <begin position="422"/>
        <end position="460"/>
    </location>
</feature>
<proteinExistence type="predicted"/>
<name>A0A498JAW6_MALDO</name>
<accession>A0A498JAW6</accession>
<feature type="region of interest" description="Disordered" evidence="5">
    <location>
        <begin position="1110"/>
        <end position="1139"/>
    </location>
</feature>